<protein>
    <submittedName>
        <fullName evidence="2">Monooxygenase</fullName>
    </submittedName>
</protein>
<name>A0A2S8GTQ1_9BACT</name>
<dbReference type="AlphaFoldDB" id="A0A2S8GTQ1"/>
<feature type="region of interest" description="Disordered" evidence="1">
    <location>
        <begin position="228"/>
        <end position="248"/>
    </location>
</feature>
<dbReference type="GO" id="GO:0004497">
    <property type="term" value="F:monooxygenase activity"/>
    <property type="evidence" value="ECO:0007669"/>
    <property type="project" value="UniProtKB-KW"/>
</dbReference>
<gene>
    <name evidence="2" type="ORF">C5Y93_01825</name>
</gene>
<evidence type="ECO:0000313" key="2">
    <source>
        <dbReference type="EMBL" id="PQO47805.1"/>
    </source>
</evidence>
<dbReference type="Proteomes" id="UP000237819">
    <property type="component" value="Unassembled WGS sequence"/>
</dbReference>
<comment type="caution">
    <text evidence="2">The sequence shown here is derived from an EMBL/GenBank/DDBJ whole genome shotgun (WGS) entry which is preliminary data.</text>
</comment>
<sequence length="389" mass="42480">MGAGPIGIEAALYARFLGYEVTVLEAGQVGEHLLAWGHVPMFTPFGEVCTPLGLSALAAQDESYDPPAEDAILTGQQYLDAYLRPLSETDLVAGCLKLQHQVISIARRGQLKQDTDDPEERREAPLVTLVRDGDGHEHSLESEIVLDCSGVQGQPNFLGDGGQAVPGESAAMPHFGHGVIDALGRDRDRYANQQILVIGAGHSAATNICQLSRLARESLDTHVTWITREGSGSGESGPLTVREEDPHPEKRRVAQAANHLTTDADGHIAHWPATTVKSVHYEPQNDHFHVTLEGEHSGVFTFDRVVANVGYRPDLQMLRELQIETCADWESTTKLVQPEPNVYILGAKSYGRRSDFLLATGFDQIRQLFAIVGDRESLNLYAKPLPKST</sequence>
<keyword evidence="2" id="KW-0560">Oxidoreductase</keyword>
<dbReference type="Gene3D" id="3.50.50.60">
    <property type="entry name" value="FAD/NAD(P)-binding domain"/>
    <property type="match status" value="2"/>
</dbReference>
<accession>A0A2S8GTQ1</accession>
<reference evidence="2 3" key="1">
    <citation type="submission" date="2018-02" db="EMBL/GenBank/DDBJ databases">
        <title>Comparative genomes isolates from brazilian mangrove.</title>
        <authorList>
            <person name="Araujo J.E."/>
            <person name="Taketani R.G."/>
            <person name="Silva M.C.P."/>
            <person name="Loureco M.V."/>
            <person name="Andreote F.D."/>
        </authorList>
    </citation>
    <scope>NUCLEOTIDE SEQUENCE [LARGE SCALE GENOMIC DNA]</scope>
    <source>
        <strain evidence="2 3">Nap-Phe MGV</strain>
    </source>
</reference>
<dbReference type="SUPFAM" id="SSF51905">
    <property type="entry name" value="FAD/NAD(P)-binding domain"/>
    <property type="match status" value="1"/>
</dbReference>
<dbReference type="EMBL" id="PUHZ01000003">
    <property type="protein sequence ID" value="PQO47805.1"/>
    <property type="molecule type" value="Genomic_DNA"/>
</dbReference>
<evidence type="ECO:0000313" key="3">
    <source>
        <dbReference type="Proteomes" id="UP000237819"/>
    </source>
</evidence>
<evidence type="ECO:0000256" key="1">
    <source>
        <dbReference type="SAM" id="MobiDB-lite"/>
    </source>
</evidence>
<keyword evidence="2" id="KW-0503">Monooxygenase</keyword>
<proteinExistence type="predicted"/>
<organism evidence="2 3">
    <name type="scientific">Blastopirellula marina</name>
    <dbReference type="NCBI Taxonomy" id="124"/>
    <lineage>
        <taxon>Bacteria</taxon>
        <taxon>Pseudomonadati</taxon>
        <taxon>Planctomycetota</taxon>
        <taxon>Planctomycetia</taxon>
        <taxon>Pirellulales</taxon>
        <taxon>Pirellulaceae</taxon>
        <taxon>Blastopirellula</taxon>
    </lineage>
</organism>
<dbReference type="InterPro" id="IPR036188">
    <property type="entry name" value="FAD/NAD-bd_sf"/>
</dbReference>